<reference evidence="1" key="1">
    <citation type="submission" date="2018-02" db="EMBL/GenBank/DDBJ databases">
        <title>Rhizophora mucronata_Transcriptome.</title>
        <authorList>
            <person name="Meera S.P."/>
            <person name="Sreeshan A."/>
            <person name="Augustine A."/>
        </authorList>
    </citation>
    <scope>NUCLEOTIDE SEQUENCE</scope>
    <source>
        <tissue evidence="1">Leaf</tissue>
    </source>
</reference>
<proteinExistence type="predicted"/>
<evidence type="ECO:0000313" key="1">
    <source>
        <dbReference type="EMBL" id="MBX46228.1"/>
    </source>
</evidence>
<name>A0A2P2NUP7_RHIMU</name>
<organism evidence="1">
    <name type="scientific">Rhizophora mucronata</name>
    <name type="common">Asiatic mangrove</name>
    <dbReference type="NCBI Taxonomy" id="61149"/>
    <lineage>
        <taxon>Eukaryota</taxon>
        <taxon>Viridiplantae</taxon>
        <taxon>Streptophyta</taxon>
        <taxon>Embryophyta</taxon>
        <taxon>Tracheophyta</taxon>
        <taxon>Spermatophyta</taxon>
        <taxon>Magnoliopsida</taxon>
        <taxon>eudicotyledons</taxon>
        <taxon>Gunneridae</taxon>
        <taxon>Pentapetalae</taxon>
        <taxon>rosids</taxon>
        <taxon>fabids</taxon>
        <taxon>Malpighiales</taxon>
        <taxon>Rhizophoraceae</taxon>
        <taxon>Rhizophora</taxon>
    </lineage>
</organism>
<sequence length="49" mass="5736">MVSSSGFFSVDLSCFRVDACFDLYRSITRDPSKGYTEYMHMRWLSVLMV</sequence>
<dbReference type="EMBL" id="GGEC01065744">
    <property type="protein sequence ID" value="MBX46228.1"/>
    <property type="molecule type" value="Transcribed_RNA"/>
</dbReference>
<dbReference type="AlphaFoldDB" id="A0A2P2NUP7"/>
<accession>A0A2P2NUP7</accession>
<protein>
    <submittedName>
        <fullName evidence="1">Uncharacterized protein</fullName>
    </submittedName>
</protein>